<dbReference type="InterPro" id="IPR050741">
    <property type="entry name" value="Acyl-CoA_dehydrogenase"/>
</dbReference>
<evidence type="ECO:0000313" key="13">
    <source>
        <dbReference type="Proteomes" id="UP000279275"/>
    </source>
</evidence>
<dbReference type="EMBL" id="RFFH01000021">
    <property type="protein sequence ID" value="RMI28476.1"/>
    <property type="molecule type" value="Genomic_DNA"/>
</dbReference>
<comment type="catalytic activity">
    <reaction evidence="7">
        <text>a 2,3-saturated acyl-CoA + A = a 2,3-dehydroacyl-CoA + AH2</text>
        <dbReference type="Rhea" id="RHEA:48608"/>
        <dbReference type="ChEBI" id="CHEBI:13193"/>
        <dbReference type="ChEBI" id="CHEBI:17499"/>
        <dbReference type="ChEBI" id="CHEBI:60015"/>
        <dbReference type="ChEBI" id="CHEBI:65111"/>
    </reaction>
</comment>
<gene>
    <name evidence="12" type="ORF">EBN03_30105</name>
</gene>
<keyword evidence="6 8" id="KW-0560">Oxidoreductase</keyword>
<evidence type="ECO:0000256" key="1">
    <source>
        <dbReference type="ARBA" id="ARBA00001974"/>
    </source>
</evidence>
<dbReference type="Pfam" id="PF00441">
    <property type="entry name" value="Acyl-CoA_dh_1"/>
    <property type="match status" value="1"/>
</dbReference>
<dbReference type="Proteomes" id="UP000279275">
    <property type="component" value="Unassembled WGS sequence"/>
</dbReference>
<dbReference type="FunFam" id="2.40.110.10:FF:000002">
    <property type="entry name" value="Acyl-CoA dehydrogenase fadE12"/>
    <property type="match status" value="1"/>
</dbReference>
<evidence type="ECO:0000256" key="2">
    <source>
        <dbReference type="ARBA" id="ARBA00009347"/>
    </source>
</evidence>
<feature type="domain" description="Acyl-CoA oxidase/dehydrogenase middle" evidence="10">
    <location>
        <begin position="125"/>
        <end position="221"/>
    </location>
</feature>
<reference evidence="12 13" key="1">
    <citation type="submission" date="2018-10" db="EMBL/GenBank/DDBJ databases">
        <title>Isolation from cow dung.</title>
        <authorList>
            <person name="Ling L."/>
        </authorList>
    </citation>
    <scope>NUCLEOTIDE SEQUENCE [LARGE SCALE GENOMIC DNA]</scope>
    <source>
        <strain evidence="12 13">NEAU-LL90</strain>
    </source>
</reference>
<dbReference type="InterPro" id="IPR009075">
    <property type="entry name" value="AcylCo_DH/oxidase_C"/>
</dbReference>
<keyword evidence="4 8" id="KW-0285">Flavoprotein</keyword>
<evidence type="ECO:0000256" key="3">
    <source>
        <dbReference type="ARBA" id="ARBA00011738"/>
    </source>
</evidence>
<comment type="caution">
    <text evidence="12">The sequence shown here is derived from an EMBL/GenBank/DDBJ whole genome shotgun (WGS) entry which is preliminary data.</text>
</comment>
<dbReference type="Pfam" id="PF02770">
    <property type="entry name" value="Acyl-CoA_dh_M"/>
    <property type="match status" value="1"/>
</dbReference>
<evidence type="ECO:0000256" key="7">
    <source>
        <dbReference type="ARBA" id="ARBA00052546"/>
    </source>
</evidence>
<dbReference type="InterPro" id="IPR036250">
    <property type="entry name" value="AcylCo_DH-like_C"/>
</dbReference>
<dbReference type="InterPro" id="IPR009100">
    <property type="entry name" value="AcylCoA_DH/oxidase_NM_dom_sf"/>
</dbReference>
<dbReference type="SUPFAM" id="SSF47203">
    <property type="entry name" value="Acyl-CoA dehydrogenase C-terminal domain-like"/>
    <property type="match status" value="1"/>
</dbReference>
<dbReference type="OrthoDB" id="8876745at2"/>
<dbReference type="RefSeq" id="WP_122191550.1">
    <property type="nucleotide sequence ID" value="NZ_RFFH01000021.1"/>
</dbReference>
<accession>A0A3M2KUY2</accession>
<feature type="domain" description="Acyl-CoA dehydrogenase/oxidase C-terminal" evidence="9">
    <location>
        <begin position="233"/>
        <end position="382"/>
    </location>
</feature>
<dbReference type="Gene3D" id="1.10.540.10">
    <property type="entry name" value="Acyl-CoA dehydrogenase/oxidase, N-terminal domain"/>
    <property type="match status" value="1"/>
</dbReference>
<keyword evidence="13" id="KW-1185">Reference proteome</keyword>
<dbReference type="Gene3D" id="1.20.140.10">
    <property type="entry name" value="Butyryl-CoA Dehydrogenase, subunit A, domain 3"/>
    <property type="match status" value="1"/>
</dbReference>
<protein>
    <submittedName>
        <fullName evidence="12">Acyl-CoA dehydrogenase</fullName>
    </submittedName>
</protein>
<sequence>MTSEAHSESGPSATLPLLVRDFVDSQVIPREDALEAGERDSWEALRDRATAAGLWALPLPVEHGGGGLPLADYLALAELEGRSDYGPDALGSACLLTVRMLDAHAQRELRAALVPELVCGRAGSAYAMTEPGVAGSDPAGLRTTAVPDGSGGWIVTGRKWFITGAARADWVLVVARTGADLPVRQAFSILAVPTTAPGFRVVRELDVLGAGGQYEIAFDQVRVPGTHLLGAVGAGMTLAAERLALGRTLRALRWIGQAQRAVEQLARRATARRLGDGYLADRQLIQQLVFESELQVRSARLLATEAGTLVAAGAPARIEVSLAKTAAARALSTAVDAAIQVHGAEGLSTASGLPRLLRTARAARILDGSDEFHVSSTARRLLRDYSDTATMG</sequence>
<evidence type="ECO:0000256" key="8">
    <source>
        <dbReference type="RuleBase" id="RU362125"/>
    </source>
</evidence>
<dbReference type="Gene3D" id="2.40.110.10">
    <property type="entry name" value="Butyryl-CoA Dehydrogenase, subunit A, domain 2"/>
    <property type="match status" value="1"/>
</dbReference>
<comment type="subunit">
    <text evidence="3">Homodimer.</text>
</comment>
<dbReference type="GO" id="GO:0003995">
    <property type="term" value="F:acyl-CoA dehydrogenase activity"/>
    <property type="evidence" value="ECO:0007669"/>
    <property type="project" value="TreeGrafter"/>
</dbReference>
<dbReference type="InterPro" id="IPR046373">
    <property type="entry name" value="Acyl-CoA_Oxase/DH_mid-dom_sf"/>
</dbReference>
<dbReference type="SUPFAM" id="SSF56645">
    <property type="entry name" value="Acyl-CoA dehydrogenase NM domain-like"/>
    <property type="match status" value="1"/>
</dbReference>
<dbReference type="PANTHER" id="PTHR48083:SF13">
    <property type="entry name" value="ACYL-COA DEHYDROGENASE FAMILY MEMBER 11"/>
    <property type="match status" value="1"/>
</dbReference>
<name>A0A3M2KUY2_9NOCA</name>
<feature type="domain" description="Acyl-CoA dehydrogenase/oxidase N-terminal" evidence="11">
    <location>
        <begin position="19"/>
        <end position="120"/>
    </location>
</feature>
<dbReference type="Pfam" id="PF02771">
    <property type="entry name" value="Acyl-CoA_dh_N"/>
    <property type="match status" value="1"/>
</dbReference>
<dbReference type="PANTHER" id="PTHR48083">
    <property type="entry name" value="MEDIUM-CHAIN SPECIFIC ACYL-COA DEHYDROGENASE, MITOCHONDRIAL-RELATED"/>
    <property type="match status" value="1"/>
</dbReference>
<dbReference type="InterPro" id="IPR006091">
    <property type="entry name" value="Acyl-CoA_Oxase/DH_mid-dom"/>
</dbReference>
<evidence type="ECO:0000256" key="6">
    <source>
        <dbReference type="ARBA" id="ARBA00023002"/>
    </source>
</evidence>
<dbReference type="GO" id="GO:0033539">
    <property type="term" value="P:fatty acid beta-oxidation using acyl-CoA dehydrogenase"/>
    <property type="evidence" value="ECO:0007669"/>
    <property type="project" value="TreeGrafter"/>
</dbReference>
<proteinExistence type="inferred from homology"/>
<evidence type="ECO:0000256" key="5">
    <source>
        <dbReference type="ARBA" id="ARBA00022827"/>
    </source>
</evidence>
<comment type="cofactor">
    <cofactor evidence="1 8">
        <name>FAD</name>
        <dbReference type="ChEBI" id="CHEBI:57692"/>
    </cofactor>
</comment>
<evidence type="ECO:0000256" key="4">
    <source>
        <dbReference type="ARBA" id="ARBA00022630"/>
    </source>
</evidence>
<keyword evidence="5 8" id="KW-0274">FAD</keyword>
<evidence type="ECO:0000313" key="12">
    <source>
        <dbReference type="EMBL" id="RMI28476.1"/>
    </source>
</evidence>
<dbReference type="AlphaFoldDB" id="A0A3M2KUY2"/>
<dbReference type="GO" id="GO:0050660">
    <property type="term" value="F:flavin adenine dinucleotide binding"/>
    <property type="evidence" value="ECO:0007669"/>
    <property type="project" value="InterPro"/>
</dbReference>
<evidence type="ECO:0000259" key="9">
    <source>
        <dbReference type="Pfam" id="PF00441"/>
    </source>
</evidence>
<evidence type="ECO:0000259" key="11">
    <source>
        <dbReference type="Pfam" id="PF02771"/>
    </source>
</evidence>
<dbReference type="InterPro" id="IPR037069">
    <property type="entry name" value="AcylCoA_DH/ox_N_sf"/>
</dbReference>
<dbReference type="GO" id="GO:0005737">
    <property type="term" value="C:cytoplasm"/>
    <property type="evidence" value="ECO:0007669"/>
    <property type="project" value="TreeGrafter"/>
</dbReference>
<dbReference type="InterPro" id="IPR013786">
    <property type="entry name" value="AcylCoA_DH/ox_N"/>
</dbReference>
<comment type="similarity">
    <text evidence="2 8">Belongs to the acyl-CoA dehydrogenase family.</text>
</comment>
<evidence type="ECO:0000259" key="10">
    <source>
        <dbReference type="Pfam" id="PF02770"/>
    </source>
</evidence>
<organism evidence="12 13">
    <name type="scientific">Nocardia stercoris</name>
    <dbReference type="NCBI Taxonomy" id="2483361"/>
    <lineage>
        <taxon>Bacteria</taxon>
        <taxon>Bacillati</taxon>
        <taxon>Actinomycetota</taxon>
        <taxon>Actinomycetes</taxon>
        <taxon>Mycobacteriales</taxon>
        <taxon>Nocardiaceae</taxon>
        <taxon>Nocardia</taxon>
    </lineage>
</organism>